<comment type="caution">
    <text evidence="2">The sequence shown here is derived from an EMBL/GenBank/DDBJ whole genome shotgun (WGS) entry which is preliminary data.</text>
</comment>
<feature type="compositionally biased region" description="Low complexity" evidence="1">
    <location>
        <begin position="191"/>
        <end position="203"/>
    </location>
</feature>
<gene>
    <name evidence="2" type="ORF">TeGR_g4090</name>
</gene>
<keyword evidence="3" id="KW-1185">Reference proteome</keyword>
<evidence type="ECO:0000256" key="1">
    <source>
        <dbReference type="SAM" id="MobiDB-lite"/>
    </source>
</evidence>
<feature type="compositionally biased region" description="Pro residues" evidence="1">
    <location>
        <begin position="94"/>
        <end position="103"/>
    </location>
</feature>
<feature type="region of interest" description="Disordered" evidence="1">
    <location>
        <begin position="93"/>
        <end position="139"/>
    </location>
</feature>
<evidence type="ECO:0000313" key="2">
    <source>
        <dbReference type="EMBL" id="GMI31906.1"/>
    </source>
</evidence>
<proteinExistence type="predicted"/>
<feature type="compositionally biased region" description="Polar residues" evidence="1">
    <location>
        <begin position="118"/>
        <end position="137"/>
    </location>
</feature>
<feature type="region of interest" description="Disordered" evidence="1">
    <location>
        <begin position="157"/>
        <end position="203"/>
    </location>
</feature>
<accession>A0ABQ6MRY2</accession>
<feature type="region of interest" description="Disordered" evidence="1">
    <location>
        <begin position="255"/>
        <end position="318"/>
    </location>
</feature>
<evidence type="ECO:0000313" key="3">
    <source>
        <dbReference type="Proteomes" id="UP001165060"/>
    </source>
</evidence>
<dbReference type="EMBL" id="BRYB01001718">
    <property type="protein sequence ID" value="GMI31906.1"/>
    <property type="molecule type" value="Genomic_DNA"/>
</dbReference>
<evidence type="ECO:0008006" key="4">
    <source>
        <dbReference type="Google" id="ProtNLM"/>
    </source>
</evidence>
<organism evidence="2 3">
    <name type="scientific">Tetraparma gracilis</name>
    <dbReference type="NCBI Taxonomy" id="2962635"/>
    <lineage>
        <taxon>Eukaryota</taxon>
        <taxon>Sar</taxon>
        <taxon>Stramenopiles</taxon>
        <taxon>Ochrophyta</taxon>
        <taxon>Bolidophyceae</taxon>
        <taxon>Parmales</taxon>
        <taxon>Triparmaceae</taxon>
        <taxon>Tetraparma</taxon>
    </lineage>
</organism>
<name>A0ABQ6MRY2_9STRA</name>
<sequence>MARAAASILSTSSSHADVGHYLSTLRDAGKLHKQGVLDDEEFEELKRDIKANMNPFGQSQFHSDNCSVTSSLGSPAFTPVKQRPALALELPAAAAPPPQPRRVPGPGEFFVSHRPGSGHNQTTSLPPQHLQYGNNHPMSKPWVRKLATQRGVQNVGGKLVASPGASNTPPHPRIPLRNVTNGGGDNDDNDSSSSSASSSSNVDNSLASMRASAAAASYASLRVPRISPPQAAASRPRPRSSMHMPASQALHGQYNSIPSYALPPPTLQSRSLPTSARRETPVRNFRQSDPGAGLPKVRDHNRGGRIIGPPHSYREEEL</sequence>
<protein>
    <recommendedName>
        <fullName evidence="4">SHOCT domain-containing protein</fullName>
    </recommendedName>
</protein>
<dbReference type="Proteomes" id="UP001165060">
    <property type="component" value="Unassembled WGS sequence"/>
</dbReference>
<reference evidence="2 3" key="1">
    <citation type="journal article" date="2023" name="Commun. Biol.">
        <title>Genome analysis of Parmales, the sister group of diatoms, reveals the evolutionary specialization of diatoms from phago-mixotrophs to photoautotrophs.</title>
        <authorList>
            <person name="Ban H."/>
            <person name="Sato S."/>
            <person name="Yoshikawa S."/>
            <person name="Yamada K."/>
            <person name="Nakamura Y."/>
            <person name="Ichinomiya M."/>
            <person name="Sato N."/>
            <person name="Blanc-Mathieu R."/>
            <person name="Endo H."/>
            <person name="Kuwata A."/>
            <person name="Ogata H."/>
        </authorList>
    </citation>
    <scope>NUCLEOTIDE SEQUENCE [LARGE SCALE GENOMIC DNA]</scope>
</reference>